<feature type="domain" description="Type II secretion system protein GspF" evidence="8">
    <location>
        <begin position="515"/>
        <end position="639"/>
    </location>
</feature>
<comment type="caution">
    <text evidence="9">The sequence shown here is derived from an EMBL/GenBank/DDBJ whole genome shotgun (WGS) entry which is preliminary data.</text>
</comment>
<feature type="transmembrane region" description="Helical" evidence="7">
    <location>
        <begin position="678"/>
        <end position="695"/>
    </location>
</feature>
<dbReference type="InterPro" id="IPR056569">
    <property type="entry name" value="ArlJ-like"/>
</dbReference>
<evidence type="ECO:0000256" key="4">
    <source>
        <dbReference type="ARBA" id="ARBA00022989"/>
    </source>
</evidence>
<sequence>MSRDDEPADRTAGDDPDGEPELDFDEATADLDVDGTGDPVASDPSFDRSVGELDTNPPPEYVIEGLSGQRDPTASEREQYRRRFGRLRTFFRSRPGEYASYQRVLNQARIGRSYDEYLADAATYAGLAGLLGAVVGVGLAVAFARAGLFGAVRDTVGLGGVAVFLSNYRVLFGSLVVVLLGAVSFALGTWLLARYYPRAQVVTRTQKIDTTLPHVIVYMYALSHGGASLSSVVRSVAEAESTYGETAKEFDAIVRDLDVFGNDLTTAIENARNVTPSDNLEQFLDDLLSVLESGGQVTPFLEDEARGYLEEAMDAQEDFLETLSILSEVFIVSFVAAPLFLVVILVVISLVGGQTLTQLSALVYLVMPIGMAAFLVLVDTLSEPFTQQGSVPAPERVLDAADVAFDPDDERFAAYRRTRRYDRLRSLASAPLRPVRSNPTYVLALSVPAALGVGAFAVAAGLADLSVAAMTARPFENTLWLVVVPLVVATTPLSYYYERRTRIESSLARRLPDTLNILSSANKMGIGLTEGLGLVVRSTSGVVANELRKVRNDIVWNHSTSDALLGFGARTRVPQLARTSRLLAEGLESTGDLSRVLAIAAEDSRARYKLERARTREMSSYIAIVVIGYLVYLVVVLMLDANYLTPIAEAAEQQAEYGGGIESPLTFTDVPVDTYRTLFFHSAVIQGFGSGLLAGKLADNRLLTGLKFGLALVIVATVAFAFI</sequence>
<accession>A0ABD5ZL36</accession>
<evidence type="ECO:0000256" key="2">
    <source>
        <dbReference type="ARBA" id="ARBA00022475"/>
    </source>
</evidence>
<dbReference type="GeneID" id="79265938"/>
<evidence type="ECO:0000256" key="7">
    <source>
        <dbReference type="SAM" id="Phobius"/>
    </source>
</evidence>
<protein>
    <submittedName>
        <fullName evidence="9">Type II secretion system F family protein</fullName>
    </submittedName>
</protein>
<feature type="compositionally biased region" description="Acidic residues" evidence="6">
    <location>
        <begin position="14"/>
        <end position="35"/>
    </location>
</feature>
<feature type="domain" description="Type II secretion system protein GspF" evidence="8">
    <location>
        <begin position="218"/>
        <end position="344"/>
    </location>
</feature>
<dbReference type="Proteomes" id="UP001596398">
    <property type="component" value="Unassembled WGS sequence"/>
</dbReference>
<name>A0ABD5ZL36_9EURY</name>
<feature type="transmembrane region" description="Helical" evidence="7">
    <location>
        <begin position="329"/>
        <end position="353"/>
    </location>
</feature>
<keyword evidence="10" id="KW-1185">Reference proteome</keyword>
<dbReference type="PANTHER" id="PTHR35402:SF1">
    <property type="entry name" value="TYPE II SECRETION SYSTEM PROTEIN GSPF DOMAIN-CONTAINING PROTEIN"/>
    <property type="match status" value="1"/>
</dbReference>
<feature type="transmembrane region" description="Helical" evidence="7">
    <location>
        <begin position="702"/>
        <end position="722"/>
    </location>
</feature>
<feature type="region of interest" description="Disordered" evidence="6">
    <location>
        <begin position="1"/>
        <end position="77"/>
    </location>
</feature>
<evidence type="ECO:0000256" key="5">
    <source>
        <dbReference type="ARBA" id="ARBA00023136"/>
    </source>
</evidence>
<reference evidence="9 10" key="1">
    <citation type="journal article" date="2019" name="Int. J. Syst. Evol. Microbiol.">
        <title>The Global Catalogue of Microorganisms (GCM) 10K type strain sequencing project: providing services to taxonomists for standard genome sequencing and annotation.</title>
        <authorList>
            <consortium name="The Broad Institute Genomics Platform"/>
            <consortium name="The Broad Institute Genome Sequencing Center for Infectious Disease"/>
            <person name="Wu L."/>
            <person name="Ma J."/>
        </authorList>
    </citation>
    <scope>NUCLEOTIDE SEQUENCE [LARGE SCALE GENOMIC DNA]</scope>
    <source>
        <strain evidence="9 10">DT85</strain>
    </source>
</reference>
<keyword evidence="2" id="KW-1003">Cell membrane</keyword>
<keyword evidence="4 7" id="KW-1133">Transmembrane helix</keyword>
<feature type="transmembrane region" description="Helical" evidence="7">
    <location>
        <begin position="122"/>
        <end position="148"/>
    </location>
</feature>
<organism evidence="9 10">
    <name type="scientific">Halosegnis marinus</name>
    <dbReference type="NCBI Taxonomy" id="3034023"/>
    <lineage>
        <taxon>Archaea</taxon>
        <taxon>Methanobacteriati</taxon>
        <taxon>Methanobacteriota</taxon>
        <taxon>Stenosarchaea group</taxon>
        <taxon>Halobacteria</taxon>
        <taxon>Halobacteriales</taxon>
        <taxon>Natronomonadaceae</taxon>
        <taxon>Halosegnis</taxon>
    </lineage>
</organism>
<dbReference type="RefSeq" id="WP_276235273.1">
    <property type="nucleotide sequence ID" value="NZ_CP119802.1"/>
</dbReference>
<keyword evidence="3 7" id="KW-0812">Transmembrane</keyword>
<dbReference type="Pfam" id="PF00482">
    <property type="entry name" value="T2SSF"/>
    <property type="match status" value="2"/>
</dbReference>
<dbReference type="AlphaFoldDB" id="A0ABD5ZL36"/>
<feature type="transmembrane region" description="Helical" evidence="7">
    <location>
        <begin position="478"/>
        <end position="497"/>
    </location>
</feature>
<feature type="transmembrane region" description="Helical" evidence="7">
    <location>
        <begin position="168"/>
        <end position="193"/>
    </location>
</feature>
<feature type="transmembrane region" description="Helical" evidence="7">
    <location>
        <begin position="441"/>
        <end position="463"/>
    </location>
</feature>
<feature type="transmembrane region" description="Helical" evidence="7">
    <location>
        <begin position="359"/>
        <end position="378"/>
    </location>
</feature>
<comment type="subcellular location">
    <subcellularLocation>
        <location evidence="1">Cell membrane</location>
        <topology evidence="1">Multi-pass membrane protein</topology>
    </subcellularLocation>
</comment>
<evidence type="ECO:0000313" key="9">
    <source>
        <dbReference type="EMBL" id="MFC7234271.1"/>
    </source>
</evidence>
<feature type="compositionally biased region" description="Basic and acidic residues" evidence="6">
    <location>
        <begin position="1"/>
        <end position="13"/>
    </location>
</feature>
<keyword evidence="5 7" id="KW-0472">Membrane</keyword>
<evidence type="ECO:0000256" key="3">
    <source>
        <dbReference type="ARBA" id="ARBA00022692"/>
    </source>
</evidence>
<evidence type="ECO:0000256" key="6">
    <source>
        <dbReference type="SAM" id="MobiDB-lite"/>
    </source>
</evidence>
<dbReference type="PANTHER" id="PTHR35402">
    <property type="entry name" value="INTEGRAL MEMBRANE PROTEIN-RELATED"/>
    <property type="match status" value="1"/>
</dbReference>
<dbReference type="EMBL" id="JBHTAP010000001">
    <property type="protein sequence ID" value="MFC7234271.1"/>
    <property type="molecule type" value="Genomic_DNA"/>
</dbReference>
<evidence type="ECO:0000313" key="10">
    <source>
        <dbReference type="Proteomes" id="UP001596398"/>
    </source>
</evidence>
<evidence type="ECO:0000259" key="8">
    <source>
        <dbReference type="Pfam" id="PF00482"/>
    </source>
</evidence>
<evidence type="ECO:0000256" key="1">
    <source>
        <dbReference type="ARBA" id="ARBA00004651"/>
    </source>
</evidence>
<dbReference type="GO" id="GO:0005886">
    <property type="term" value="C:plasma membrane"/>
    <property type="evidence" value="ECO:0007669"/>
    <property type="project" value="UniProtKB-SubCell"/>
</dbReference>
<dbReference type="InterPro" id="IPR018076">
    <property type="entry name" value="T2SS_GspF_dom"/>
</dbReference>
<proteinExistence type="predicted"/>
<feature type="transmembrane region" description="Helical" evidence="7">
    <location>
        <begin position="618"/>
        <end position="639"/>
    </location>
</feature>
<gene>
    <name evidence="9" type="ORF">ACFQJ4_02965</name>
</gene>